<evidence type="ECO:0000256" key="7">
    <source>
        <dbReference type="ARBA" id="ARBA00023049"/>
    </source>
</evidence>
<dbReference type="PANTHER" id="PTHR11733:SF133">
    <property type="entry name" value="PHOSPHATE-REGULATING NEUTRAL ENDOPEPTIDASE PHEX"/>
    <property type="match status" value="1"/>
</dbReference>
<proteinExistence type="inferred from homology"/>
<dbReference type="GO" id="GO:0046872">
    <property type="term" value="F:metal ion binding"/>
    <property type="evidence" value="ECO:0007669"/>
    <property type="project" value="UniProtKB-KW"/>
</dbReference>
<keyword evidence="11" id="KW-1185">Reference proteome</keyword>
<evidence type="ECO:0000313" key="11">
    <source>
        <dbReference type="Proteomes" id="UP000095287"/>
    </source>
</evidence>
<comment type="similarity">
    <text evidence="2">Belongs to the peptidase M13 family.</text>
</comment>
<dbReference type="GO" id="GO:0016485">
    <property type="term" value="P:protein processing"/>
    <property type="evidence" value="ECO:0007669"/>
    <property type="project" value="TreeGrafter"/>
</dbReference>
<dbReference type="Gene3D" id="1.10.1380.10">
    <property type="entry name" value="Neutral endopeptidase , domain2"/>
    <property type="match status" value="1"/>
</dbReference>
<dbReference type="PROSITE" id="PS51885">
    <property type="entry name" value="NEPRILYSIN"/>
    <property type="match status" value="1"/>
</dbReference>
<evidence type="ECO:0000259" key="10">
    <source>
        <dbReference type="Pfam" id="PF05649"/>
    </source>
</evidence>
<evidence type="ECO:0000256" key="6">
    <source>
        <dbReference type="ARBA" id="ARBA00022833"/>
    </source>
</evidence>
<evidence type="ECO:0000256" key="3">
    <source>
        <dbReference type="ARBA" id="ARBA00022670"/>
    </source>
</evidence>
<dbReference type="InterPro" id="IPR000718">
    <property type="entry name" value="Peptidase_M13"/>
</dbReference>
<evidence type="ECO:0000256" key="1">
    <source>
        <dbReference type="ARBA" id="ARBA00001947"/>
    </source>
</evidence>
<evidence type="ECO:0000256" key="2">
    <source>
        <dbReference type="ARBA" id="ARBA00007357"/>
    </source>
</evidence>
<keyword evidence="7" id="KW-0482">Metalloprotease</keyword>
<comment type="cofactor">
    <cofactor evidence="1">
        <name>Zn(2+)</name>
        <dbReference type="ChEBI" id="CHEBI:29105"/>
    </cofactor>
</comment>
<keyword evidence="8" id="KW-0732">Signal</keyword>
<dbReference type="InterPro" id="IPR024079">
    <property type="entry name" value="MetalloPept_cat_dom_sf"/>
</dbReference>
<dbReference type="WBParaSite" id="L893_g178.t1">
    <property type="protein sequence ID" value="L893_g178.t1"/>
    <property type="gene ID" value="L893_g178"/>
</dbReference>
<dbReference type="InterPro" id="IPR008753">
    <property type="entry name" value="Peptidase_M13_N"/>
</dbReference>
<feature type="signal peptide" evidence="8">
    <location>
        <begin position="1"/>
        <end position="19"/>
    </location>
</feature>
<reference evidence="12" key="1">
    <citation type="submission" date="2016-11" db="UniProtKB">
        <authorList>
            <consortium name="WormBaseParasite"/>
        </authorList>
    </citation>
    <scope>IDENTIFICATION</scope>
</reference>
<protein>
    <submittedName>
        <fullName evidence="12">Peptidase_M13 domain-containing protein</fullName>
    </submittedName>
</protein>
<organism evidence="11 12">
    <name type="scientific">Steinernema glaseri</name>
    <dbReference type="NCBI Taxonomy" id="37863"/>
    <lineage>
        <taxon>Eukaryota</taxon>
        <taxon>Metazoa</taxon>
        <taxon>Ecdysozoa</taxon>
        <taxon>Nematoda</taxon>
        <taxon>Chromadorea</taxon>
        <taxon>Rhabditida</taxon>
        <taxon>Tylenchina</taxon>
        <taxon>Panagrolaimomorpha</taxon>
        <taxon>Strongyloidoidea</taxon>
        <taxon>Steinernematidae</taxon>
        <taxon>Steinernema</taxon>
    </lineage>
</organism>
<dbReference type="Proteomes" id="UP000095287">
    <property type="component" value="Unplaced"/>
</dbReference>
<sequence length="574" mass="65315">MAALLLCAALLLQLHGVLGFGGSWKAARRGDLFVSFPLTAKGVIGTSPGYHAVSTFLLNSMNQSVDPCDDFYEYACGNYGINNDYDSGRTSVSTLKKAQQDIYKKMIELYKDRTNCGSTAIEKVKIAFRKCIDESEDRVGTLLASIREAGGWPLLDSCTGMNHNLTSLIMLAKDRALLRFLIEPEVKPDVETREHMLKITFSLMDFPGARNYKEPKNAAKQVKAHKDYIYEKVSLLKEDLRRRGRTSDACLSGPVSRGDIDDMFALEQQLFRARRNPVDMTLTEADALYPEIRFLEIIEHYGGAKAVNFFKRKPSIFIATRYIDKVMHLWKTKKRTVVNYIFWRYMKSQYLDKLQLRGQYAVVPEIIAVMNRNKVVNFPVEEGCSTVLSSFPDMPFYATSALYARKYVSKEMINEVKEISTHVRAALEALLKKSWLTVKAKDRAFQKLSYMKFNIGYPEWIMNNTALDEYYKELQIENSYSYSNIIDRTMLHSIREGFNLLGTSIDRAAFQFPAHHVNAAMSLMKNAIEFPAGLLHDPMFGVDYPRAVNFGTIGATLAHEMTHAFDSEGCRQQH</sequence>
<feature type="domain" description="Peptidase M13 C-terminal" evidence="9">
    <location>
        <begin position="519"/>
        <end position="570"/>
    </location>
</feature>
<keyword evidence="3" id="KW-0645">Protease</keyword>
<feature type="domain" description="Peptidase M13 N-terminal" evidence="10">
    <location>
        <begin position="67"/>
        <end position="458"/>
    </location>
</feature>
<dbReference type="Pfam" id="PF05649">
    <property type="entry name" value="Peptidase_M13_N"/>
    <property type="match status" value="1"/>
</dbReference>
<evidence type="ECO:0000259" key="9">
    <source>
        <dbReference type="Pfam" id="PF01431"/>
    </source>
</evidence>
<keyword evidence="5" id="KW-0378">Hydrolase</keyword>
<keyword evidence="4" id="KW-0479">Metal-binding</keyword>
<keyword evidence="6" id="KW-0862">Zinc</keyword>
<evidence type="ECO:0000256" key="8">
    <source>
        <dbReference type="SAM" id="SignalP"/>
    </source>
</evidence>
<dbReference type="InterPro" id="IPR018497">
    <property type="entry name" value="Peptidase_M13_C"/>
</dbReference>
<dbReference type="SUPFAM" id="SSF55486">
    <property type="entry name" value="Metalloproteases ('zincins'), catalytic domain"/>
    <property type="match status" value="1"/>
</dbReference>
<dbReference type="PRINTS" id="PR00786">
    <property type="entry name" value="NEPRILYSIN"/>
</dbReference>
<dbReference type="Pfam" id="PF01431">
    <property type="entry name" value="Peptidase_M13"/>
    <property type="match status" value="1"/>
</dbReference>
<dbReference type="Gene3D" id="3.40.390.10">
    <property type="entry name" value="Collagenase (Catalytic Domain)"/>
    <property type="match status" value="1"/>
</dbReference>
<dbReference type="GO" id="GO:0005886">
    <property type="term" value="C:plasma membrane"/>
    <property type="evidence" value="ECO:0007669"/>
    <property type="project" value="TreeGrafter"/>
</dbReference>
<dbReference type="GO" id="GO:0004222">
    <property type="term" value="F:metalloendopeptidase activity"/>
    <property type="evidence" value="ECO:0007669"/>
    <property type="project" value="InterPro"/>
</dbReference>
<accession>A0A1I7YMG0</accession>
<evidence type="ECO:0000256" key="4">
    <source>
        <dbReference type="ARBA" id="ARBA00022723"/>
    </source>
</evidence>
<evidence type="ECO:0000256" key="5">
    <source>
        <dbReference type="ARBA" id="ARBA00022801"/>
    </source>
</evidence>
<feature type="chain" id="PRO_5009312368" evidence="8">
    <location>
        <begin position="20"/>
        <end position="574"/>
    </location>
</feature>
<dbReference type="AlphaFoldDB" id="A0A1I7YMG0"/>
<dbReference type="CDD" id="cd08662">
    <property type="entry name" value="M13"/>
    <property type="match status" value="1"/>
</dbReference>
<evidence type="ECO:0000313" key="12">
    <source>
        <dbReference type="WBParaSite" id="L893_g178.t1"/>
    </source>
</evidence>
<dbReference type="PANTHER" id="PTHR11733">
    <property type="entry name" value="ZINC METALLOPROTEASE FAMILY M13 NEPRILYSIN-RELATED"/>
    <property type="match status" value="1"/>
</dbReference>
<dbReference type="InterPro" id="IPR042089">
    <property type="entry name" value="Peptidase_M13_dom_2"/>
</dbReference>
<name>A0A1I7YMG0_9BILA</name>